<dbReference type="GO" id="GO:0016747">
    <property type="term" value="F:acyltransferase activity, transferring groups other than amino-acyl groups"/>
    <property type="evidence" value="ECO:0007669"/>
    <property type="project" value="InterPro"/>
</dbReference>
<dbReference type="STRING" id="36842.SAMN02194393_02561"/>
<dbReference type="InterPro" id="IPR016181">
    <property type="entry name" value="Acyl_CoA_acyltransferase"/>
</dbReference>
<evidence type="ECO:0000259" key="1">
    <source>
        <dbReference type="PROSITE" id="PS51186"/>
    </source>
</evidence>
<sequence>MIPNKHSEELWEIYQNSFPENERRTLKQQKKIMNNRRYTVIPYLNRDEVIGFLAYWDLSDFIFIEHFAFSSKARGKGFGSKYLKRFLKKVDKPVVLEVEPVTDNITFRRICFYNKLGFKLNEYDYCQPAFEKNKQPVILQLMTHNKKLKYKEFQFVKGKLYRDIYNYY</sequence>
<keyword evidence="3" id="KW-1185">Reference proteome</keyword>
<dbReference type="EMBL" id="FUZT01000006">
    <property type="protein sequence ID" value="SKC72088.1"/>
    <property type="molecule type" value="Genomic_DNA"/>
</dbReference>
<dbReference type="Gene3D" id="3.40.630.30">
    <property type="match status" value="1"/>
</dbReference>
<dbReference type="GO" id="GO:0005840">
    <property type="term" value="C:ribosome"/>
    <property type="evidence" value="ECO:0007669"/>
    <property type="project" value="UniProtKB-KW"/>
</dbReference>
<organism evidence="2 3">
    <name type="scientific">Maledivibacter halophilus</name>
    <dbReference type="NCBI Taxonomy" id="36842"/>
    <lineage>
        <taxon>Bacteria</taxon>
        <taxon>Bacillati</taxon>
        <taxon>Bacillota</taxon>
        <taxon>Clostridia</taxon>
        <taxon>Peptostreptococcales</taxon>
        <taxon>Caminicellaceae</taxon>
        <taxon>Maledivibacter</taxon>
    </lineage>
</organism>
<dbReference type="RefSeq" id="WP_139380322.1">
    <property type="nucleotide sequence ID" value="NZ_FUZT01000006.1"/>
</dbReference>
<name>A0A1T5L9K9_9FIRM</name>
<dbReference type="SUPFAM" id="SSF55729">
    <property type="entry name" value="Acyl-CoA N-acyltransferases (Nat)"/>
    <property type="match status" value="1"/>
</dbReference>
<dbReference type="InterPro" id="IPR000182">
    <property type="entry name" value="GNAT_dom"/>
</dbReference>
<dbReference type="Pfam" id="PF00583">
    <property type="entry name" value="Acetyltransf_1"/>
    <property type="match status" value="1"/>
</dbReference>
<proteinExistence type="predicted"/>
<dbReference type="OrthoDB" id="9127144at2"/>
<accession>A0A1T5L9K9</accession>
<keyword evidence="2" id="KW-0689">Ribosomal protein</keyword>
<dbReference type="Proteomes" id="UP000190285">
    <property type="component" value="Unassembled WGS sequence"/>
</dbReference>
<protein>
    <submittedName>
        <fullName evidence="2">Ribosomal protein S18 acetylase RimI</fullName>
    </submittedName>
</protein>
<dbReference type="AlphaFoldDB" id="A0A1T5L9K9"/>
<evidence type="ECO:0000313" key="3">
    <source>
        <dbReference type="Proteomes" id="UP000190285"/>
    </source>
</evidence>
<dbReference type="CDD" id="cd04301">
    <property type="entry name" value="NAT_SF"/>
    <property type="match status" value="1"/>
</dbReference>
<dbReference type="PROSITE" id="PS51186">
    <property type="entry name" value="GNAT"/>
    <property type="match status" value="1"/>
</dbReference>
<feature type="domain" description="N-acetyltransferase" evidence="1">
    <location>
        <begin position="1"/>
        <end position="137"/>
    </location>
</feature>
<keyword evidence="2" id="KW-0687">Ribonucleoprotein</keyword>
<gene>
    <name evidence="2" type="ORF">SAMN02194393_02561</name>
</gene>
<reference evidence="2 3" key="1">
    <citation type="submission" date="2017-02" db="EMBL/GenBank/DDBJ databases">
        <authorList>
            <person name="Peterson S.W."/>
        </authorList>
    </citation>
    <scope>NUCLEOTIDE SEQUENCE [LARGE SCALE GENOMIC DNA]</scope>
    <source>
        <strain evidence="2 3">M1</strain>
    </source>
</reference>
<evidence type="ECO:0000313" key="2">
    <source>
        <dbReference type="EMBL" id="SKC72088.1"/>
    </source>
</evidence>